<feature type="transmembrane region" description="Helical" evidence="1">
    <location>
        <begin position="6"/>
        <end position="26"/>
    </location>
</feature>
<keyword evidence="1" id="KW-1133">Transmembrane helix</keyword>
<reference evidence="2" key="1">
    <citation type="journal article" date="2018" name="PLoS Negl. Trop. Dis.">
        <title>Sialome diversity of ticks revealed by RNAseq of single tick salivary glands.</title>
        <authorList>
            <person name="Perner J."/>
            <person name="Kropackova S."/>
            <person name="Kopacek P."/>
            <person name="Ribeiro J.M."/>
        </authorList>
    </citation>
    <scope>NUCLEOTIDE SEQUENCE</scope>
    <source>
        <strain evidence="2">Siblings of single egg batch collected in Ceske Budejovice</strain>
        <tissue evidence="2">Salivary glands</tissue>
    </source>
</reference>
<keyword evidence="1" id="KW-0472">Membrane</keyword>
<proteinExistence type="predicted"/>
<accession>A0A147BFB2</accession>
<feature type="transmembrane region" description="Helical" evidence="1">
    <location>
        <begin position="47"/>
        <end position="67"/>
    </location>
</feature>
<evidence type="ECO:0000256" key="1">
    <source>
        <dbReference type="SAM" id="Phobius"/>
    </source>
</evidence>
<dbReference type="EMBL" id="GEGO01005928">
    <property type="protein sequence ID" value="JAR89476.1"/>
    <property type="molecule type" value="Transcribed_RNA"/>
</dbReference>
<evidence type="ECO:0000313" key="2">
    <source>
        <dbReference type="EMBL" id="JAR89476.1"/>
    </source>
</evidence>
<dbReference type="AlphaFoldDB" id="A0A147BFB2"/>
<organism evidence="2">
    <name type="scientific">Ixodes ricinus</name>
    <name type="common">Common tick</name>
    <name type="synonym">Acarus ricinus</name>
    <dbReference type="NCBI Taxonomy" id="34613"/>
    <lineage>
        <taxon>Eukaryota</taxon>
        <taxon>Metazoa</taxon>
        <taxon>Ecdysozoa</taxon>
        <taxon>Arthropoda</taxon>
        <taxon>Chelicerata</taxon>
        <taxon>Arachnida</taxon>
        <taxon>Acari</taxon>
        <taxon>Parasitiformes</taxon>
        <taxon>Ixodida</taxon>
        <taxon>Ixodoidea</taxon>
        <taxon>Ixodidae</taxon>
        <taxon>Ixodinae</taxon>
        <taxon>Ixodes</taxon>
    </lineage>
</organism>
<keyword evidence="1" id="KW-0812">Transmembrane</keyword>
<sequence length="126" mass="14895">MCSGNIWMHAVIFFNIFLCQQAAPVWSMLRVDQMCFPFLIFFFYIEYYRSTIGCSSSVVLGVTWIFMSNAVQGHFIFMFDFVVFQTLRHTPLVNIHHTIWKKSNPTDLVGKCDIHMHKGWKHSRKH</sequence>
<protein>
    <submittedName>
        <fullName evidence="2">Uncharacterized protein</fullName>
    </submittedName>
</protein>
<name>A0A147BFB2_IXORI</name>